<dbReference type="GO" id="GO:0016787">
    <property type="term" value="F:hydrolase activity"/>
    <property type="evidence" value="ECO:0007669"/>
    <property type="project" value="UniProtKB-KW"/>
</dbReference>
<dbReference type="InterPro" id="IPR053169">
    <property type="entry name" value="MUG_Protein"/>
</dbReference>
<feature type="signal peptide" evidence="1">
    <location>
        <begin position="1"/>
        <end position="20"/>
    </location>
</feature>
<dbReference type="PANTHER" id="PTHR47791:SF1">
    <property type="entry name" value="ENDO MANNANASE, GH76 FAMILY (EUROFUNG)"/>
    <property type="match status" value="1"/>
</dbReference>
<dbReference type="InParanoid" id="A0A2T3B481"/>
<dbReference type="RefSeq" id="XP_024721706.1">
    <property type="nucleotide sequence ID" value="XM_024867501.1"/>
</dbReference>
<accession>A0A2T3B481</accession>
<dbReference type="GO" id="GO:0005975">
    <property type="term" value="P:carbohydrate metabolic process"/>
    <property type="evidence" value="ECO:0007669"/>
    <property type="project" value="InterPro"/>
</dbReference>
<dbReference type="InterPro" id="IPR005198">
    <property type="entry name" value="Glyco_hydro_76"/>
</dbReference>
<dbReference type="GeneID" id="36575582"/>
<dbReference type="STRING" id="857342.A0A2T3B481"/>
<dbReference type="SUPFAM" id="SSF48208">
    <property type="entry name" value="Six-hairpin glycosidases"/>
    <property type="match status" value="1"/>
</dbReference>
<dbReference type="Proteomes" id="UP000241818">
    <property type="component" value="Unassembled WGS sequence"/>
</dbReference>
<dbReference type="OrthoDB" id="9984024at2759"/>
<keyword evidence="3" id="KW-1185">Reference proteome</keyword>
<organism evidence="2 3">
    <name type="scientific">Amorphotheca resinae ATCC 22711</name>
    <dbReference type="NCBI Taxonomy" id="857342"/>
    <lineage>
        <taxon>Eukaryota</taxon>
        <taxon>Fungi</taxon>
        <taxon>Dikarya</taxon>
        <taxon>Ascomycota</taxon>
        <taxon>Pezizomycotina</taxon>
        <taxon>Leotiomycetes</taxon>
        <taxon>Helotiales</taxon>
        <taxon>Amorphothecaceae</taxon>
        <taxon>Amorphotheca</taxon>
    </lineage>
</organism>
<feature type="chain" id="PRO_5015618791" evidence="1">
    <location>
        <begin position="21"/>
        <end position="359"/>
    </location>
</feature>
<proteinExistence type="predicted"/>
<keyword evidence="1" id="KW-0732">Signal</keyword>
<reference evidence="2 3" key="1">
    <citation type="journal article" date="2018" name="New Phytol.">
        <title>Comparative genomics and transcriptomics depict ericoid mycorrhizal fungi as versatile saprotrophs and plant mutualists.</title>
        <authorList>
            <person name="Martino E."/>
            <person name="Morin E."/>
            <person name="Grelet G.A."/>
            <person name="Kuo A."/>
            <person name="Kohler A."/>
            <person name="Daghino S."/>
            <person name="Barry K.W."/>
            <person name="Cichocki N."/>
            <person name="Clum A."/>
            <person name="Dockter R.B."/>
            <person name="Hainaut M."/>
            <person name="Kuo R.C."/>
            <person name="LaButti K."/>
            <person name="Lindahl B.D."/>
            <person name="Lindquist E.A."/>
            <person name="Lipzen A."/>
            <person name="Khouja H.R."/>
            <person name="Magnuson J."/>
            <person name="Murat C."/>
            <person name="Ohm R.A."/>
            <person name="Singer S.W."/>
            <person name="Spatafora J.W."/>
            <person name="Wang M."/>
            <person name="Veneault-Fourrey C."/>
            <person name="Henrissat B."/>
            <person name="Grigoriev I.V."/>
            <person name="Martin F.M."/>
            <person name="Perotto S."/>
        </authorList>
    </citation>
    <scope>NUCLEOTIDE SEQUENCE [LARGE SCALE GENOMIC DNA]</scope>
    <source>
        <strain evidence="2 3">ATCC 22711</strain>
    </source>
</reference>
<protein>
    <submittedName>
        <fullName evidence="2">Glycoside hydrolase family 76 protein</fullName>
    </submittedName>
</protein>
<gene>
    <name evidence="2" type="ORF">M430DRAFT_41749</name>
</gene>
<keyword evidence="2" id="KW-0378">Hydrolase</keyword>
<evidence type="ECO:0000313" key="2">
    <source>
        <dbReference type="EMBL" id="PSS20436.1"/>
    </source>
</evidence>
<sequence>MTRLLSVAAVLSLALRASAGADSYQVNAICTCDQLMRWYDWNNGIWGSSWWESAMMMSALADLSATDSSYNGTYFNVYANTFTNAPKTQGHTNFLNNFYDDEGWWGIAWLNIYDLTQNPNYLNMAKTIFNDMHGGWTTPCGGGIYWEKGQPYIASIANELYIQLAAGLANRVPSQKSTYLGYATAGWDWFFSIDVVNADNFIVDGVDGNTCKSTGSTYTYNQGVILGAAAELYEATGNGTYLDLASKIADAVTTKGSQFLNPNGILMDGCDKTASCSGNGEEFKGPFVRNLRKLYRWVVSPTWRDFLETNAQSIWNNALNDTNSQCFVGDYWAGPYKTADAISNGIALDALNAALYATS</sequence>
<dbReference type="Pfam" id="PF03663">
    <property type="entry name" value="Glyco_hydro_76"/>
    <property type="match status" value="1"/>
</dbReference>
<dbReference type="PANTHER" id="PTHR47791">
    <property type="entry name" value="MEIOTICALLY UP-REGULATED GENE 191 PROTEIN"/>
    <property type="match status" value="1"/>
</dbReference>
<dbReference type="AlphaFoldDB" id="A0A2T3B481"/>
<dbReference type="EMBL" id="KZ679010">
    <property type="protein sequence ID" value="PSS20436.1"/>
    <property type="molecule type" value="Genomic_DNA"/>
</dbReference>
<dbReference type="Gene3D" id="1.50.10.20">
    <property type="match status" value="1"/>
</dbReference>
<name>A0A2T3B481_AMORE</name>
<dbReference type="InterPro" id="IPR008928">
    <property type="entry name" value="6-hairpin_glycosidase_sf"/>
</dbReference>
<evidence type="ECO:0000313" key="3">
    <source>
        <dbReference type="Proteomes" id="UP000241818"/>
    </source>
</evidence>
<evidence type="ECO:0000256" key="1">
    <source>
        <dbReference type="SAM" id="SignalP"/>
    </source>
</evidence>